<evidence type="ECO:0000313" key="1">
    <source>
        <dbReference type="EMBL" id="MQA38889.1"/>
    </source>
</evidence>
<sequence>MNEWTRELARLANMITATKGSSYAVVMISNTQDGYEDVPPQLVLEDALRVVPYGWPQGFDFEILNPA</sequence>
<dbReference type="AlphaFoldDB" id="A0A6A7N1G4"/>
<reference evidence="1 2" key="1">
    <citation type="submission" date="2019-10" db="EMBL/GenBank/DDBJ databases">
        <title>Two novel species isolated from a subtropical stream in China.</title>
        <authorList>
            <person name="Lu H."/>
        </authorList>
    </citation>
    <scope>NUCLEOTIDE SEQUENCE [LARGE SCALE GENOMIC DNA]</scope>
    <source>
        <strain evidence="1 2">FT29W</strain>
    </source>
</reference>
<comment type="caution">
    <text evidence="1">The sequence shown here is derived from an EMBL/GenBank/DDBJ whole genome shotgun (WGS) entry which is preliminary data.</text>
</comment>
<dbReference type="Proteomes" id="UP000440498">
    <property type="component" value="Unassembled WGS sequence"/>
</dbReference>
<evidence type="ECO:0000313" key="2">
    <source>
        <dbReference type="Proteomes" id="UP000440498"/>
    </source>
</evidence>
<protein>
    <submittedName>
        <fullName evidence="1">Uncharacterized protein</fullName>
    </submittedName>
</protein>
<accession>A0A6A7N1G4</accession>
<keyword evidence="2" id="KW-1185">Reference proteome</keyword>
<name>A0A6A7N1G4_9BURK</name>
<dbReference type="EMBL" id="WHUG01000004">
    <property type="protein sequence ID" value="MQA38889.1"/>
    <property type="molecule type" value="Genomic_DNA"/>
</dbReference>
<proteinExistence type="predicted"/>
<organism evidence="1 2">
    <name type="scientific">Rugamonas aquatica</name>
    <dbReference type="NCBI Taxonomy" id="2743357"/>
    <lineage>
        <taxon>Bacteria</taxon>
        <taxon>Pseudomonadati</taxon>
        <taxon>Pseudomonadota</taxon>
        <taxon>Betaproteobacteria</taxon>
        <taxon>Burkholderiales</taxon>
        <taxon>Oxalobacteraceae</taxon>
        <taxon>Telluria group</taxon>
        <taxon>Rugamonas</taxon>
    </lineage>
</organism>
<gene>
    <name evidence="1" type="ORF">GEV02_12055</name>
</gene>